<dbReference type="EMBL" id="WUPT01000002">
    <property type="protein sequence ID" value="MXQ09193.1"/>
    <property type="molecule type" value="Genomic_DNA"/>
</dbReference>
<gene>
    <name evidence="3" type="ORF">GQ651_15205</name>
</gene>
<dbReference type="InterPro" id="IPR014710">
    <property type="entry name" value="RmlC-like_jellyroll"/>
</dbReference>
<dbReference type="InterPro" id="IPR058058">
    <property type="entry name" value="CBU_0592-like"/>
</dbReference>
<dbReference type="CDD" id="cd00038">
    <property type="entry name" value="CAP_ED"/>
    <property type="match status" value="1"/>
</dbReference>
<keyword evidence="1" id="KW-0812">Transmembrane</keyword>
<feature type="domain" description="Cyclic nucleotide-binding" evidence="2">
    <location>
        <begin position="101"/>
        <end position="197"/>
    </location>
</feature>
<reference evidence="3 4" key="1">
    <citation type="submission" date="2019-12" db="EMBL/GenBank/DDBJ databases">
        <authorList>
            <person name="Lee S.D."/>
        </authorList>
    </citation>
    <scope>NUCLEOTIDE SEQUENCE [LARGE SCALE GENOMIC DNA]</scope>
    <source>
        <strain evidence="3 4">GH1-50</strain>
    </source>
</reference>
<dbReference type="Proteomes" id="UP000480350">
    <property type="component" value="Unassembled WGS sequence"/>
</dbReference>
<dbReference type="InterPro" id="IPR018490">
    <property type="entry name" value="cNMP-bd_dom_sf"/>
</dbReference>
<proteinExistence type="predicted"/>
<evidence type="ECO:0000313" key="4">
    <source>
        <dbReference type="Proteomes" id="UP000480350"/>
    </source>
</evidence>
<evidence type="ECO:0000259" key="2">
    <source>
        <dbReference type="PROSITE" id="PS50042"/>
    </source>
</evidence>
<sequence length="234" mass="24929">MDKLMSPEALEIAGYIGVGLYLGSYVLLQFGVILGSGSLYSVLNLLAACFVLASLMSAFNMSSAIIQVTWIVISVVGLSRRAILNAMVRFDPDERAFIDDVFPAMPKPLGRRFLNRGNWVTFDPGTEITREGEPVANLVYLSDGQAEVVSGGQSVATLSRGLIGEMNVQAGGPASATVRVDAPSRAFVISRSALLTLGRRDSDFSALLEQALSRSVREKLAEANARASGRARGA</sequence>
<dbReference type="Gene3D" id="2.60.120.10">
    <property type="entry name" value="Jelly Rolls"/>
    <property type="match status" value="1"/>
</dbReference>
<dbReference type="SUPFAM" id="SSF51206">
    <property type="entry name" value="cAMP-binding domain-like"/>
    <property type="match status" value="1"/>
</dbReference>
<dbReference type="RefSeq" id="WP_160765045.1">
    <property type="nucleotide sequence ID" value="NZ_WUPT01000002.1"/>
</dbReference>
<keyword evidence="4" id="KW-1185">Reference proteome</keyword>
<comment type="caution">
    <text evidence="3">The sequence shown here is derived from an EMBL/GenBank/DDBJ whole genome shotgun (WGS) entry which is preliminary data.</text>
</comment>
<dbReference type="Pfam" id="PF00027">
    <property type="entry name" value="cNMP_binding"/>
    <property type="match status" value="1"/>
</dbReference>
<dbReference type="PROSITE" id="PS50042">
    <property type="entry name" value="CNMP_BINDING_3"/>
    <property type="match status" value="1"/>
</dbReference>
<feature type="transmembrane region" description="Helical" evidence="1">
    <location>
        <begin position="65"/>
        <end position="83"/>
    </location>
</feature>
<accession>A0A7C9MC64</accession>
<evidence type="ECO:0000313" key="3">
    <source>
        <dbReference type="EMBL" id="MXQ09193.1"/>
    </source>
</evidence>
<protein>
    <submittedName>
        <fullName evidence="3">Cyclic nucleotide-binding domain-containing protein</fullName>
    </submittedName>
</protein>
<keyword evidence="1" id="KW-1133">Transmembrane helix</keyword>
<reference evidence="3 4" key="2">
    <citation type="submission" date="2020-03" db="EMBL/GenBank/DDBJ databases">
        <title>Kangsaoukella pontilimi gen. nov., sp. nov., a new member of the family Rhodobacteraceae isolated from a tidal mudflat.</title>
        <authorList>
            <person name="Kim I.S."/>
        </authorList>
    </citation>
    <scope>NUCLEOTIDE SEQUENCE [LARGE SCALE GENOMIC DNA]</scope>
    <source>
        <strain evidence="3 4">GH1-50</strain>
    </source>
</reference>
<organism evidence="3 4">
    <name type="scientific">Kangsaoukella pontilimi</name>
    <dbReference type="NCBI Taxonomy" id="2691042"/>
    <lineage>
        <taxon>Bacteria</taxon>
        <taxon>Pseudomonadati</taxon>
        <taxon>Pseudomonadota</taxon>
        <taxon>Alphaproteobacteria</taxon>
        <taxon>Rhodobacterales</taxon>
        <taxon>Paracoccaceae</taxon>
        <taxon>Kangsaoukella</taxon>
    </lineage>
</organism>
<dbReference type="Pfam" id="PF26604">
    <property type="entry name" value="CBU_0592"/>
    <property type="match status" value="1"/>
</dbReference>
<dbReference type="NCBIfam" id="NF047864">
    <property type="entry name" value="CBU_0592_membra"/>
    <property type="match status" value="1"/>
</dbReference>
<keyword evidence="1" id="KW-0472">Membrane</keyword>
<feature type="transmembrane region" description="Helical" evidence="1">
    <location>
        <begin position="12"/>
        <end position="32"/>
    </location>
</feature>
<name>A0A7C9MC64_9RHOB</name>
<evidence type="ECO:0000256" key="1">
    <source>
        <dbReference type="SAM" id="Phobius"/>
    </source>
</evidence>
<dbReference type="AlphaFoldDB" id="A0A7C9MC64"/>
<dbReference type="InterPro" id="IPR000595">
    <property type="entry name" value="cNMP-bd_dom"/>
</dbReference>
<dbReference type="SMART" id="SM00100">
    <property type="entry name" value="cNMP"/>
    <property type="match status" value="1"/>
</dbReference>